<keyword evidence="3" id="KW-1185">Reference proteome</keyword>
<dbReference type="Proteomes" id="UP001501842">
    <property type="component" value="Unassembled WGS sequence"/>
</dbReference>
<feature type="domain" description="TY-Chap central" evidence="1">
    <location>
        <begin position="7"/>
        <end position="140"/>
    </location>
</feature>
<dbReference type="InterPro" id="IPR054343">
    <property type="entry name" value="TY-Chap_M"/>
</dbReference>
<dbReference type="Gene3D" id="3.30.1460.10">
    <property type="match status" value="1"/>
</dbReference>
<comment type="caution">
    <text evidence="2">The sequence shown here is derived from an EMBL/GenBank/DDBJ whole genome shotgun (WGS) entry which is preliminary data.</text>
</comment>
<name>A0ABP6GG71_9ACTN</name>
<dbReference type="RefSeq" id="WP_344449751.1">
    <property type="nucleotide sequence ID" value="NZ_BAAATZ010000006.1"/>
</dbReference>
<sequence length="152" mass="16546">MAPIAMVRAYVEKIVLEMLGGEGPLHVDDDGSIPVRRGSAVYYIDVVDRGENPALVRVWSIVLRNAAGGRALLKALNDINSRILQARVYYADGDVVMSTELLADTVTVENLSYAADAIGSLADRFDDELQEHFSGEKSFEGEDADDEDTVVV</sequence>
<protein>
    <recommendedName>
        <fullName evidence="1">TY-Chap central domain-containing protein</fullName>
    </recommendedName>
</protein>
<gene>
    <name evidence="2" type="ORF">GCM10010439_17740</name>
</gene>
<reference evidence="3" key="1">
    <citation type="journal article" date="2019" name="Int. J. Syst. Evol. Microbiol.">
        <title>The Global Catalogue of Microorganisms (GCM) 10K type strain sequencing project: providing services to taxonomists for standard genome sequencing and annotation.</title>
        <authorList>
            <consortium name="The Broad Institute Genomics Platform"/>
            <consortium name="The Broad Institute Genome Sequencing Center for Infectious Disease"/>
            <person name="Wu L."/>
            <person name="Ma J."/>
        </authorList>
    </citation>
    <scope>NUCLEOTIDE SEQUENCE [LARGE SCALE GENOMIC DNA]</scope>
    <source>
        <strain evidence="3">JCM 8201</strain>
    </source>
</reference>
<organism evidence="2 3">
    <name type="scientific">Actinocorallia aurantiaca</name>
    <dbReference type="NCBI Taxonomy" id="46204"/>
    <lineage>
        <taxon>Bacteria</taxon>
        <taxon>Bacillati</taxon>
        <taxon>Actinomycetota</taxon>
        <taxon>Actinomycetes</taxon>
        <taxon>Streptosporangiales</taxon>
        <taxon>Thermomonosporaceae</taxon>
        <taxon>Actinocorallia</taxon>
    </lineage>
</organism>
<dbReference type="Pfam" id="PF22551">
    <property type="entry name" value="TY-Chap1"/>
    <property type="match status" value="1"/>
</dbReference>
<evidence type="ECO:0000313" key="2">
    <source>
        <dbReference type="EMBL" id="GAA2723154.1"/>
    </source>
</evidence>
<evidence type="ECO:0000259" key="1">
    <source>
        <dbReference type="Pfam" id="PF22551"/>
    </source>
</evidence>
<evidence type="ECO:0000313" key="3">
    <source>
        <dbReference type="Proteomes" id="UP001501842"/>
    </source>
</evidence>
<accession>A0ABP6GG71</accession>
<dbReference type="SUPFAM" id="SSF69635">
    <property type="entry name" value="Type III secretory system chaperone-like"/>
    <property type="match status" value="1"/>
</dbReference>
<proteinExistence type="predicted"/>
<dbReference type="EMBL" id="BAAATZ010000006">
    <property type="protein sequence ID" value="GAA2723154.1"/>
    <property type="molecule type" value="Genomic_DNA"/>
</dbReference>